<reference evidence="4 5" key="1">
    <citation type="submission" date="2020-04" db="EMBL/GenBank/DDBJ databases">
        <title>The Epidemiology and Molecular Characteristics of Linezolid-Resistant Staphylococcus capitis in Huashan Hospital, Shanghai.</title>
        <authorList>
            <person name="Ding L."/>
            <person name="Li P."/>
            <person name="Yang Y."/>
            <person name="Lin D."/>
            <person name="Xu X."/>
        </authorList>
    </citation>
    <scope>NUCLEOTIDE SEQUENCE [LARGE SCALE GENOMIC DNA]</scope>
    <source>
        <strain evidence="3 5">12-86</strain>
        <strain evidence="2 4">17-84</strain>
    </source>
</reference>
<sequence length="133" mass="15155">MIDYILAIVSALAYFGMFSWVITQPFSNVTMLLIIICSGSIAYVLEVKLKISEAKNGKFLHGDEMSEYKIVSVRTEKIFKRVSLCSTIISILLIFISLYLKWWIVFGVAIVLLIIVALAITIYEKFFTTQIEE</sequence>
<protein>
    <submittedName>
        <fullName evidence="3">Uncharacterized protein</fullName>
    </submittedName>
</protein>
<dbReference type="EMBL" id="JABBMI010000080">
    <property type="protein sequence ID" value="NMK55182.1"/>
    <property type="molecule type" value="Genomic_DNA"/>
</dbReference>
<accession>A0A7X9WBU3</accession>
<keyword evidence="1" id="KW-0812">Transmembrane</keyword>
<keyword evidence="4" id="KW-1185">Reference proteome</keyword>
<evidence type="ECO:0000313" key="4">
    <source>
        <dbReference type="Proteomes" id="UP000538955"/>
    </source>
</evidence>
<dbReference type="Proteomes" id="UP000538955">
    <property type="component" value="Unassembled WGS sequence"/>
</dbReference>
<gene>
    <name evidence="3" type="ORF">HHM13_10610</name>
    <name evidence="2" type="ORF">HHM24_10680</name>
</gene>
<dbReference type="RefSeq" id="WP_030063401.1">
    <property type="nucleotide sequence ID" value="NZ_CP042341.1"/>
</dbReference>
<comment type="caution">
    <text evidence="3">The sequence shown here is derived from an EMBL/GenBank/DDBJ whole genome shotgun (WGS) entry which is preliminary data.</text>
</comment>
<dbReference type="Proteomes" id="UP000550736">
    <property type="component" value="Unassembled WGS sequence"/>
</dbReference>
<feature type="transmembrane region" description="Helical" evidence="1">
    <location>
        <begin position="29"/>
        <end position="45"/>
    </location>
</feature>
<evidence type="ECO:0000313" key="5">
    <source>
        <dbReference type="Proteomes" id="UP000550736"/>
    </source>
</evidence>
<feature type="transmembrane region" description="Helical" evidence="1">
    <location>
        <begin position="5"/>
        <end position="23"/>
    </location>
</feature>
<dbReference type="EMBL" id="JABBLX010000044">
    <property type="protein sequence ID" value="NMK98512.1"/>
    <property type="molecule type" value="Genomic_DNA"/>
</dbReference>
<name>A0A7X9WBU3_STACP</name>
<evidence type="ECO:0000313" key="2">
    <source>
        <dbReference type="EMBL" id="NMK55182.1"/>
    </source>
</evidence>
<evidence type="ECO:0000256" key="1">
    <source>
        <dbReference type="SAM" id="Phobius"/>
    </source>
</evidence>
<evidence type="ECO:0000313" key="3">
    <source>
        <dbReference type="EMBL" id="NMK98512.1"/>
    </source>
</evidence>
<proteinExistence type="predicted"/>
<dbReference type="AlphaFoldDB" id="A0A7X9WBU3"/>
<keyword evidence="1" id="KW-1133">Transmembrane helix</keyword>
<keyword evidence="1" id="KW-0472">Membrane</keyword>
<feature type="transmembrane region" description="Helical" evidence="1">
    <location>
        <begin position="78"/>
        <end position="96"/>
    </location>
</feature>
<organism evidence="3 5">
    <name type="scientific">Staphylococcus capitis</name>
    <dbReference type="NCBI Taxonomy" id="29388"/>
    <lineage>
        <taxon>Bacteria</taxon>
        <taxon>Bacillati</taxon>
        <taxon>Bacillota</taxon>
        <taxon>Bacilli</taxon>
        <taxon>Bacillales</taxon>
        <taxon>Staphylococcaceae</taxon>
        <taxon>Staphylococcus</taxon>
    </lineage>
</organism>
<feature type="transmembrane region" description="Helical" evidence="1">
    <location>
        <begin position="102"/>
        <end position="123"/>
    </location>
</feature>